<accession>A0A246RJ09</accession>
<keyword evidence="2" id="KW-1185">Reference proteome</keyword>
<gene>
    <name evidence="1" type="ORF">B5D80_19665</name>
</gene>
<name>A0A246RJ09_9ACTN</name>
<dbReference type="OrthoDB" id="7061676at2"/>
<reference evidence="1 2" key="1">
    <citation type="submission" date="2017-03" db="EMBL/GenBank/DDBJ databases">
        <title>Whole genome sequence of Micromonospora wenchangensis, isolated from mangrove soil.</title>
        <authorList>
            <person name="Yang H."/>
        </authorList>
    </citation>
    <scope>NUCLEOTIDE SEQUENCE [LARGE SCALE GENOMIC DNA]</scope>
    <source>
        <strain evidence="1 2">CCTCC AA 2012002</strain>
    </source>
</reference>
<organism evidence="1 2">
    <name type="scientific">Micromonospora wenchangensis</name>
    <dbReference type="NCBI Taxonomy" id="1185415"/>
    <lineage>
        <taxon>Bacteria</taxon>
        <taxon>Bacillati</taxon>
        <taxon>Actinomycetota</taxon>
        <taxon>Actinomycetes</taxon>
        <taxon>Micromonosporales</taxon>
        <taxon>Micromonosporaceae</taxon>
        <taxon>Micromonospora</taxon>
    </lineage>
</organism>
<evidence type="ECO:0008006" key="3">
    <source>
        <dbReference type="Google" id="ProtNLM"/>
    </source>
</evidence>
<dbReference type="EMBL" id="MZMV01000033">
    <property type="protein sequence ID" value="OWV04712.1"/>
    <property type="molecule type" value="Genomic_DNA"/>
</dbReference>
<proteinExistence type="predicted"/>
<dbReference type="RefSeq" id="WP_088645358.1">
    <property type="nucleotide sequence ID" value="NZ_MZMV01000033.1"/>
</dbReference>
<dbReference type="Proteomes" id="UP000197174">
    <property type="component" value="Unassembled WGS sequence"/>
</dbReference>
<comment type="caution">
    <text evidence="1">The sequence shown here is derived from an EMBL/GenBank/DDBJ whole genome shotgun (WGS) entry which is preliminary data.</text>
</comment>
<evidence type="ECO:0000313" key="2">
    <source>
        <dbReference type="Proteomes" id="UP000197174"/>
    </source>
</evidence>
<dbReference type="AlphaFoldDB" id="A0A246RJ09"/>
<protein>
    <recommendedName>
        <fullName evidence="3">AbiJ-NTD3 domain-containing protein</fullName>
    </recommendedName>
</protein>
<evidence type="ECO:0000313" key="1">
    <source>
        <dbReference type="EMBL" id="OWV04712.1"/>
    </source>
</evidence>
<sequence length="432" mass="48425">MSIAGPASDRFWSQQRTTLSELLLRTGNQRAARLLSLAPAAELGDGEPWDPVQVVLLVRPIFLDLFRPADLGAIAGQMNELKSWDSSTGHHVTVAPLLADPFTRAPLGSTGTSAMQLRDAIAEALYDVKSYDLPEVCRAFGLADGDVDEAHASKRSYVRSRIQGYSEDQLLDLGGRVVEEHYLPELWGLLQVLGARRGGVRTPFRNLIFASEGPKPELVLADAVSNTIEIVKNEDFCLVFDRPLSEAGLTWAEVVAWWPETHAPAAGSERAAANQLHARLLRSLDAGRPASVEPGPERQMFLAYTELLKQYGFQLPALVPQVYLHYDPYSRQYRRAPGPLPRQRMEFLMLLRGRRRLVIEIDGKQHYAEGDRASPRLYAEMMREDRALRLDGYEVYRFGGHEFRDVQQARTVMRAFFGRILASHGYLEEASL</sequence>